<proteinExistence type="predicted"/>
<dbReference type="SUPFAM" id="SSF52540">
    <property type="entry name" value="P-loop containing nucleoside triphosphate hydrolases"/>
    <property type="match status" value="1"/>
</dbReference>
<dbReference type="RefSeq" id="WP_259548789.1">
    <property type="nucleotide sequence ID" value="NZ_BAABHW010000003.1"/>
</dbReference>
<keyword evidence="1" id="KW-0808">Transferase</keyword>
<dbReference type="EMBL" id="BAABHW010000003">
    <property type="protein sequence ID" value="GAA5075670.1"/>
    <property type="molecule type" value="Genomic_DNA"/>
</dbReference>
<name>A0ABP9LCG5_9RHOB</name>
<dbReference type="InterPro" id="IPR037359">
    <property type="entry name" value="NST/OST"/>
</dbReference>
<protein>
    <recommendedName>
        <fullName evidence="3">Sulfotransferase domain-containing protein</fullName>
    </recommendedName>
</protein>
<evidence type="ECO:0000256" key="1">
    <source>
        <dbReference type="ARBA" id="ARBA00022679"/>
    </source>
</evidence>
<keyword evidence="2" id="KW-0325">Glycoprotein</keyword>
<evidence type="ECO:0000313" key="5">
    <source>
        <dbReference type="Proteomes" id="UP001499910"/>
    </source>
</evidence>
<feature type="domain" description="Sulfotransferase" evidence="3">
    <location>
        <begin position="9"/>
        <end position="180"/>
    </location>
</feature>
<gene>
    <name evidence="4" type="ORF">GCM10023209_23900</name>
</gene>
<dbReference type="Gene3D" id="3.40.50.300">
    <property type="entry name" value="P-loop containing nucleotide triphosphate hydrolases"/>
    <property type="match status" value="1"/>
</dbReference>
<dbReference type="InterPro" id="IPR000863">
    <property type="entry name" value="Sulfotransferase_dom"/>
</dbReference>
<evidence type="ECO:0000256" key="2">
    <source>
        <dbReference type="ARBA" id="ARBA00023180"/>
    </source>
</evidence>
<dbReference type="PANTHER" id="PTHR10605:SF56">
    <property type="entry name" value="BIFUNCTIONAL HEPARAN SULFATE N-DEACETYLASE_N-SULFOTRANSFERASE"/>
    <property type="match status" value="1"/>
</dbReference>
<keyword evidence="5" id="KW-1185">Reference proteome</keyword>
<comment type="caution">
    <text evidence="4">The sequence shown here is derived from an EMBL/GenBank/DDBJ whole genome shotgun (WGS) entry which is preliminary data.</text>
</comment>
<dbReference type="PANTHER" id="PTHR10605">
    <property type="entry name" value="HEPARAN SULFATE SULFOTRANSFERASE"/>
    <property type="match status" value="1"/>
</dbReference>
<organism evidence="4 5">
    <name type="scientific">[Roseibacterium] beibuensis</name>
    <dbReference type="NCBI Taxonomy" id="1193142"/>
    <lineage>
        <taxon>Bacteria</taxon>
        <taxon>Pseudomonadati</taxon>
        <taxon>Pseudomonadota</taxon>
        <taxon>Alphaproteobacteria</taxon>
        <taxon>Rhodobacterales</taxon>
        <taxon>Roseobacteraceae</taxon>
        <taxon>Roseicyclus</taxon>
    </lineage>
</organism>
<dbReference type="InterPro" id="IPR027417">
    <property type="entry name" value="P-loop_NTPase"/>
</dbReference>
<evidence type="ECO:0000259" key="3">
    <source>
        <dbReference type="Pfam" id="PF00685"/>
    </source>
</evidence>
<accession>A0ABP9LCG5</accession>
<dbReference type="Proteomes" id="UP001499910">
    <property type="component" value="Unassembled WGS sequence"/>
</dbReference>
<reference evidence="5" key="1">
    <citation type="journal article" date="2019" name="Int. J. Syst. Evol. Microbiol.">
        <title>The Global Catalogue of Microorganisms (GCM) 10K type strain sequencing project: providing services to taxonomists for standard genome sequencing and annotation.</title>
        <authorList>
            <consortium name="The Broad Institute Genomics Platform"/>
            <consortium name="The Broad Institute Genome Sequencing Center for Infectious Disease"/>
            <person name="Wu L."/>
            <person name="Ma J."/>
        </authorList>
    </citation>
    <scope>NUCLEOTIDE SEQUENCE [LARGE SCALE GENOMIC DNA]</scope>
    <source>
        <strain evidence="5">JCM 18015</strain>
    </source>
</reference>
<dbReference type="Pfam" id="PF00685">
    <property type="entry name" value="Sulfotransfer_1"/>
    <property type="match status" value="1"/>
</dbReference>
<sequence>MAITPPFALFVGPTKSGTTWIHAYLEWRGDVAMPSATKETFFFDKVYERGFDWYAGLFPPETDTRLRVEVAPSLFYKPVACERAKTHVPDAKIICTVRDPFDRAVSHYFHYRQRGAPRTTLTDMAETYPDVIEAGLYAKHAPRWETAFGADRFHLMSYKLLRDDPEGFCRELCEILDLEYRAPPASLTNQQVNAAKVPRNLFLARTVQGTVTRLRRHGAHRIVSILKHTPIKKWLYSRGESLAEERAEIRAQATSFSPALTADWAAFQSQSPLSDVQKAR</sequence>
<evidence type="ECO:0000313" key="4">
    <source>
        <dbReference type="EMBL" id="GAA5075670.1"/>
    </source>
</evidence>